<protein>
    <submittedName>
        <fullName evidence="4">Alpha-amylase family glycosyl hydrolase</fullName>
    </submittedName>
</protein>
<dbReference type="SMART" id="SM00642">
    <property type="entry name" value="Aamy"/>
    <property type="match status" value="1"/>
</dbReference>
<dbReference type="InterPro" id="IPR006047">
    <property type="entry name" value="GH13_cat_dom"/>
</dbReference>
<proteinExistence type="inferred from homology"/>
<feature type="region of interest" description="Disordered" evidence="2">
    <location>
        <begin position="360"/>
        <end position="388"/>
    </location>
</feature>
<reference evidence="4" key="1">
    <citation type="submission" date="2023-05" db="EMBL/GenBank/DDBJ databases">
        <title>Mycoplasma phocimorsus sp. nov., isolated from Scandinavian patients with seal finger or septic arthritis after contact with seals.</title>
        <authorList>
            <person name="Skafte-Holm A."/>
            <person name="Pedersen T.R."/>
            <person name="Froelund M."/>
            <person name="Stegger M."/>
            <person name="Qvortrup K."/>
            <person name="Michaels D.L."/>
            <person name="Brown D.R."/>
            <person name="Jensen J.S."/>
        </authorList>
    </citation>
    <scope>NUCLEOTIDE SEQUENCE</scope>
    <source>
        <strain evidence="4">M5725</strain>
    </source>
</reference>
<organism evidence="4 5">
    <name type="scientific">Mycoplasma phocimorsus</name>
    <dbReference type="NCBI Taxonomy" id="3045839"/>
    <lineage>
        <taxon>Bacteria</taxon>
        <taxon>Bacillati</taxon>
        <taxon>Mycoplasmatota</taxon>
        <taxon>Mollicutes</taxon>
        <taxon>Mycoplasmataceae</taxon>
        <taxon>Mycoplasma</taxon>
    </lineage>
</organism>
<dbReference type="GO" id="GO:0004553">
    <property type="term" value="F:hydrolase activity, hydrolyzing O-glycosyl compounds"/>
    <property type="evidence" value="ECO:0007669"/>
    <property type="project" value="InterPro"/>
</dbReference>
<accession>A0AAJ1PSV0</accession>
<dbReference type="EMBL" id="JASDDP010000020">
    <property type="protein sequence ID" value="MDJ1645911.1"/>
    <property type="molecule type" value="Genomic_DNA"/>
</dbReference>
<evidence type="ECO:0000256" key="1">
    <source>
        <dbReference type="ARBA" id="ARBA00008061"/>
    </source>
</evidence>
<sequence>MLLDTSHDKFWFNEGDPNPHYSKPNYWLERFERVAYDELEIELRGDNANSNNNGDKLQIFNALDKYNSLVPIDKKYYKVTKQELQENGKNKRVLFKVKLSKEYLKKPSKHYDKIDLGDVFTASYDNENLGAATYARRLFEGDEYTYDTDYMWYWTPDLGANMISSTEVEVKLWAPASKTVHIQLYDKNNHNQKVGKPIALTQGDKKNERIWSTKIHTQMPELYWEFPYFASLDGYYYEYILNMNTKYEKIVLDPYAKSMAAHKPGEVGKGAFVDMNSSRAGIYNLSKSQGIFSGGLEGKLNKMIGYEVHVRDYTISRDDVSYKGTFKGMTNWDAGIEYLKDLGITHVQFLPLQNYSSVDETSQSWTNGDGTHTTDGQKTDKNPEGDVYTRTKAPNYNWGYDPHNYFTIEGWLSSDPKDPYSRISELRTLIKKLHDNGIGVIADVVYNHMAENWFLDNIVPNHYFRRPGGPTPVGGPALASENKMARKIIIESAKWLVDQYGVDGFRFDLMGFIDKETIRLIKDKVKTPDGHDLIMYGESWDFSDLPKEQRLVKGETKALEGGVPGVGYFNDTIRDTIKGQVGDHEGTKLGWVHQTDLDNGWKATRDIRAALLAGISRHAQKAKNGSNEEMGENYADILMQGNDPDNRWNKDGIKTNYINFTNEPNEAIQYQTIHDGYTLWDKLNIASPKKYTHEEEKSKNKNKNGYDPTIEQKEIDYKIKLAKQSLGLMFAGQGRIVLQGGDEIGRTKPLSLGDANPDRAEGSTNAIRKEALPDILHKETGRARVIVDYKYHDNSYNASDWANSYKWKRFDKNFAGGAFVDLHKYVKDVIKLRKENYEFRFETAQEIVDNFRFIGGKNNNHNVEGEYKSESNLSSLFQDNKAKVIVFNIKNGKEKTQQEVEGNISNEKLKFKINDRNVNEKEFELNIDKKNINRDKTIYVNWLTLKDRENNLRNNNNVILLNNTKPYNQDNNADKVIQYRIQANANKNYSQFIVMSNPFDDAILINEQIDESWELLIGENGKPELITQEDKERGYVVGTPIAPAHSTVILGKRRKFKASKNTPEKVKESAINAFFSEKGTKLSFEDVNNNDNNQFEGKIDWNLPEGYTAQITKVEKKVKSDNTTSGVLITYNIQATNTSSRKKRSIDSQSIEKQLWIPEYLFKNKLTNLAENVEVKLNDKLLNLTWDEVKRRHLDFIKKNLIFTNIKEQKLFFNNLEVKIEDNQIRVNFDIYNDETYNRSNSHRVNRNISKMLFKNEAIYLDYLILNFDQEWGDWGLHVWEDGFKYAYRTTHASFTDNVKPSNNKEQSFGSLPEWNENNWKFKNKKIVFKNINIKQISEFVIHKNNNEKSFNGGNLKWPINDMLKKVNKGGVAIAEYWVKKDDYKVYADSNHTKAVN</sequence>
<dbReference type="GO" id="GO:0005975">
    <property type="term" value="P:carbohydrate metabolic process"/>
    <property type="evidence" value="ECO:0007669"/>
    <property type="project" value="InterPro"/>
</dbReference>
<dbReference type="Proteomes" id="UP001224428">
    <property type="component" value="Unassembled WGS sequence"/>
</dbReference>
<dbReference type="InterPro" id="IPR013783">
    <property type="entry name" value="Ig-like_fold"/>
</dbReference>
<comment type="similarity">
    <text evidence="1">Belongs to the glycosyl hydrolase 13 family.</text>
</comment>
<feature type="compositionally biased region" description="Basic and acidic residues" evidence="2">
    <location>
        <begin position="375"/>
        <end position="388"/>
    </location>
</feature>
<dbReference type="PANTHER" id="PTHR43002">
    <property type="entry name" value="GLYCOGEN DEBRANCHING ENZYME"/>
    <property type="match status" value="1"/>
</dbReference>
<keyword evidence="4" id="KW-0378">Hydrolase</keyword>
<evidence type="ECO:0000259" key="3">
    <source>
        <dbReference type="SMART" id="SM00642"/>
    </source>
</evidence>
<comment type="caution">
    <text evidence="4">The sequence shown here is derived from an EMBL/GenBank/DDBJ whole genome shotgun (WGS) entry which is preliminary data.</text>
</comment>
<dbReference type="SUPFAM" id="SSF81296">
    <property type="entry name" value="E set domains"/>
    <property type="match status" value="1"/>
</dbReference>
<dbReference type="SUPFAM" id="SSF51445">
    <property type="entry name" value="(Trans)glycosidases"/>
    <property type="match status" value="1"/>
</dbReference>
<dbReference type="InterPro" id="IPR004193">
    <property type="entry name" value="Glyco_hydro_13_N"/>
</dbReference>
<gene>
    <name evidence="4" type="ORF">QLQ80_02335</name>
</gene>
<dbReference type="InterPro" id="IPR014756">
    <property type="entry name" value="Ig_E-set"/>
</dbReference>
<dbReference type="Pfam" id="PF02922">
    <property type="entry name" value="CBM_48"/>
    <property type="match status" value="1"/>
</dbReference>
<evidence type="ECO:0000313" key="5">
    <source>
        <dbReference type="Proteomes" id="UP001224428"/>
    </source>
</evidence>
<dbReference type="InterPro" id="IPR017853">
    <property type="entry name" value="GH"/>
</dbReference>
<evidence type="ECO:0000313" key="4">
    <source>
        <dbReference type="EMBL" id="MDJ1645911.1"/>
    </source>
</evidence>
<keyword evidence="5" id="KW-1185">Reference proteome</keyword>
<evidence type="ECO:0000256" key="2">
    <source>
        <dbReference type="SAM" id="MobiDB-lite"/>
    </source>
</evidence>
<dbReference type="Gene3D" id="3.20.20.80">
    <property type="entry name" value="Glycosidases"/>
    <property type="match status" value="1"/>
</dbReference>
<name>A0AAJ1PSV0_9MOLU</name>
<feature type="compositionally biased region" description="Polar residues" evidence="2">
    <location>
        <begin position="360"/>
        <end position="374"/>
    </location>
</feature>
<dbReference type="RefSeq" id="WP_283827318.1">
    <property type="nucleotide sequence ID" value="NZ_JASDDP010000020.1"/>
</dbReference>
<dbReference type="CDD" id="cd11341">
    <property type="entry name" value="AmyAc_Pullulanase_LD-like"/>
    <property type="match status" value="1"/>
</dbReference>
<dbReference type="Gene3D" id="2.60.40.10">
    <property type="entry name" value="Immunoglobulins"/>
    <property type="match status" value="1"/>
</dbReference>
<feature type="domain" description="Glycosyl hydrolase family 13 catalytic" evidence="3">
    <location>
        <begin position="364"/>
        <end position="768"/>
    </location>
</feature>